<dbReference type="Pfam" id="PF01381">
    <property type="entry name" value="HTH_3"/>
    <property type="match status" value="1"/>
</dbReference>
<keyword evidence="1" id="KW-0238">DNA-binding</keyword>
<evidence type="ECO:0000256" key="1">
    <source>
        <dbReference type="ARBA" id="ARBA00023125"/>
    </source>
</evidence>
<dbReference type="RefSeq" id="WP_166586107.1">
    <property type="nucleotide sequence ID" value="NZ_WWEO01000042.1"/>
</dbReference>
<dbReference type="EMBL" id="WWEO01000042">
    <property type="protein sequence ID" value="NCD70142.1"/>
    <property type="molecule type" value="Genomic_DNA"/>
</dbReference>
<organism evidence="3 4">
    <name type="scientific">Mucilaginibacter agri</name>
    <dbReference type="NCBI Taxonomy" id="2695265"/>
    <lineage>
        <taxon>Bacteria</taxon>
        <taxon>Pseudomonadati</taxon>
        <taxon>Bacteroidota</taxon>
        <taxon>Sphingobacteriia</taxon>
        <taxon>Sphingobacteriales</taxon>
        <taxon>Sphingobacteriaceae</taxon>
        <taxon>Mucilaginibacter</taxon>
    </lineage>
</organism>
<dbReference type="SMART" id="SM00530">
    <property type="entry name" value="HTH_XRE"/>
    <property type="match status" value="1"/>
</dbReference>
<dbReference type="PANTHER" id="PTHR46558:SF4">
    <property type="entry name" value="DNA-BIDING PHAGE PROTEIN"/>
    <property type="match status" value="1"/>
</dbReference>
<accession>A0A965ZI42</accession>
<dbReference type="PANTHER" id="PTHR46558">
    <property type="entry name" value="TRACRIPTIONAL REGULATORY PROTEIN-RELATED-RELATED"/>
    <property type="match status" value="1"/>
</dbReference>
<keyword evidence="4" id="KW-1185">Reference proteome</keyword>
<sequence length="101" mass="11730">MKNQLLSDLHIVSNIKSLRISKAYSQDYLANKLNISQNAYSKLELGRSKLTVDRLLEIANILDVEIMEIFVIQTTEPDHSKAIHFDRKATNQYHWSSRVEE</sequence>
<evidence type="ECO:0000259" key="2">
    <source>
        <dbReference type="PROSITE" id="PS50943"/>
    </source>
</evidence>
<dbReference type="GO" id="GO:0003677">
    <property type="term" value="F:DNA binding"/>
    <property type="evidence" value="ECO:0007669"/>
    <property type="project" value="UniProtKB-KW"/>
</dbReference>
<dbReference type="InterPro" id="IPR001387">
    <property type="entry name" value="Cro/C1-type_HTH"/>
</dbReference>
<evidence type="ECO:0000313" key="4">
    <source>
        <dbReference type="Proteomes" id="UP000638732"/>
    </source>
</evidence>
<dbReference type="SUPFAM" id="SSF47413">
    <property type="entry name" value="lambda repressor-like DNA-binding domains"/>
    <property type="match status" value="1"/>
</dbReference>
<proteinExistence type="predicted"/>
<protein>
    <submittedName>
        <fullName evidence="3">Helix-turn-helix domain-containing protein</fullName>
    </submittedName>
</protein>
<dbReference type="AlphaFoldDB" id="A0A965ZI42"/>
<dbReference type="PROSITE" id="PS50943">
    <property type="entry name" value="HTH_CROC1"/>
    <property type="match status" value="1"/>
</dbReference>
<feature type="domain" description="HTH cro/C1-type" evidence="2">
    <location>
        <begin position="15"/>
        <end position="69"/>
    </location>
</feature>
<evidence type="ECO:0000313" key="3">
    <source>
        <dbReference type="EMBL" id="NCD70142.1"/>
    </source>
</evidence>
<dbReference type="InterPro" id="IPR010982">
    <property type="entry name" value="Lambda_DNA-bd_dom_sf"/>
</dbReference>
<name>A0A965ZI42_9SPHI</name>
<reference evidence="3" key="1">
    <citation type="submission" date="2020-01" db="EMBL/GenBank/DDBJ databases">
        <authorList>
            <person name="Seo Y.L."/>
        </authorList>
    </citation>
    <scope>NUCLEOTIDE SEQUENCE</scope>
    <source>
        <strain evidence="3">R11</strain>
    </source>
</reference>
<dbReference type="CDD" id="cd00093">
    <property type="entry name" value="HTH_XRE"/>
    <property type="match status" value="1"/>
</dbReference>
<dbReference type="Proteomes" id="UP000638732">
    <property type="component" value="Unassembled WGS sequence"/>
</dbReference>
<comment type="caution">
    <text evidence="3">The sequence shown here is derived from an EMBL/GenBank/DDBJ whole genome shotgun (WGS) entry which is preliminary data.</text>
</comment>
<dbReference type="Gene3D" id="1.10.260.40">
    <property type="entry name" value="lambda repressor-like DNA-binding domains"/>
    <property type="match status" value="1"/>
</dbReference>
<gene>
    <name evidence="3" type="ORF">GSY63_12300</name>
</gene>
<reference evidence="3" key="2">
    <citation type="submission" date="2020-10" db="EMBL/GenBank/DDBJ databases">
        <title>Mucilaginibacter sp. nov., isolated from soil.</title>
        <authorList>
            <person name="Jeon C.O."/>
        </authorList>
    </citation>
    <scope>NUCLEOTIDE SEQUENCE</scope>
    <source>
        <strain evidence="3">R11</strain>
    </source>
</reference>